<dbReference type="InterPro" id="IPR027417">
    <property type="entry name" value="P-loop_NTPase"/>
</dbReference>
<feature type="domain" description="ORC1/DEAH AAA+ ATPase" evidence="2">
    <location>
        <begin position="29"/>
        <end position="124"/>
    </location>
</feature>
<feature type="region of interest" description="Disordered" evidence="1">
    <location>
        <begin position="355"/>
        <end position="380"/>
    </location>
</feature>
<dbReference type="InterPro" id="IPR011990">
    <property type="entry name" value="TPR-like_helical_dom_sf"/>
</dbReference>
<organism evidence="3 4">
    <name type="scientific">Streptomyces solincola</name>
    <dbReference type="NCBI Taxonomy" id="2100817"/>
    <lineage>
        <taxon>Bacteria</taxon>
        <taxon>Bacillati</taxon>
        <taxon>Actinomycetota</taxon>
        <taxon>Actinomycetes</taxon>
        <taxon>Kitasatosporales</taxon>
        <taxon>Streptomycetaceae</taxon>
        <taxon>Streptomyces</taxon>
    </lineage>
</organism>
<sequence>MHASQRAPAPAAPVRGREPELGTLDALVRTGGMAVVCGAGGLGKTTLATEAASRAAAEGRAVFFVRWRDDAARLAGELTRIAQALGLTDARLDAARTGRAALVDTVWEHLSAVRGWVIVVDNVDTPERVGPAGEPIAGYRGWLRPDGPGLLLITSRDTSAATWGPRATLLHLGPLDDQAAGAVLRDAAPEAGTEEEAAALGARLGGLPLALEAAGRYLASPTSRFRHFTDYREALGREFGDLLGAEHPRAAADPVLARSVVRHTWHLSLDQLAADGIALARPLLRLLALLEAAPVPRTLVTPALVSDACGLPATAAEVDAALAGLHRYGLLGSPQGVRGEPSQVALHPLVREVAALGPDSGSGSDSDSDSGSDPGSGSWYDAIDHHLDQAVADTAAAGRAGWPVARLLAPHLPASLERASDDDFPAARDSLDTLAGTLHAAGATTEEVLLRGHVLEAENDRFGPDHPHTLTSRLRLAVGLRALGEHRQAADLQRRTLATQEHTLGPDHPDTLTCRNELAVTLRTLGDLAESADLHRQVLTTREHTLGPDHTLTLTSRNNLATALHGLGYFQQAADLHRQTLTAREDAFGPDHPRTLASRNNLAAALNSLGRWQQAADLHRQTLAGCENTFGPDYPGTLTSRHNLADSLRGLGRHAEAADLHRRNVTARVRLLGAEHRYTCESRANLALALTALGHHREAVGLHRQNLAAFERALGPDHPDTEAARARLAAAEAGPGRRRPWRRRRAPVQPPQ</sequence>
<protein>
    <submittedName>
        <fullName evidence="3">Tetratricopeptide repeat-containing protein</fullName>
    </submittedName>
</protein>
<dbReference type="PANTHER" id="PTHR46082:SF6">
    <property type="entry name" value="AAA+ ATPASE DOMAIN-CONTAINING PROTEIN-RELATED"/>
    <property type="match status" value="1"/>
</dbReference>
<keyword evidence="4" id="KW-1185">Reference proteome</keyword>
<evidence type="ECO:0000259" key="2">
    <source>
        <dbReference type="Pfam" id="PF13401"/>
    </source>
</evidence>
<feature type="compositionally biased region" description="Basic residues" evidence="1">
    <location>
        <begin position="736"/>
        <end position="746"/>
    </location>
</feature>
<dbReference type="InterPro" id="IPR053137">
    <property type="entry name" value="NLR-like"/>
</dbReference>
<dbReference type="NCBIfam" id="NF040586">
    <property type="entry name" value="FxSxx_TPR"/>
    <property type="match status" value="1"/>
</dbReference>
<dbReference type="SUPFAM" id="SSF48452">
    <property type="entry name" value="TPR-like"/>
    <property type="match status" value="2"/>
</dbReference>
<dbReference type="EMBL" id="PVLV01000046">
    <property type="protein sequence ID" value="PRH80614.1"/>
    <property type="molecule type" value="Genomic_DNA"/>
</dbReference>
<accession>A0A2S9Q1R7</accession>
<feature type="region of interest" description="Disordered" evidence="1">
    <location>
        <begin position="718"/>
        <end position="752"/>
    </location>
</feature>
<dbReference type="AlphaFoldDB" id="A0A2S9Q1R7"/>
<evidence type="ECO:0000313" key="4">
    <source>
        <dbReference type="Proteomes" id="UP000239322"/>
    </source>
</evidence>
<evidence type="ECO:0000313" key="3">
    <source>
        <dbReference type="EMBL" id="PRH80614.1"/>
    </source>
</evidence>
<feature type="compositionally biased region" description="Low complexity" evidence="1">
    <location>
        <begin position="357"/>
        <end position="378"/>
    </location>
</feature>
<dbReference type="Pfam" id="PF13374">
    <property type="entry name" value="TPR_10"/>
    <property type="match status" value="2"/>
</dbReference>
<dbReference type="OrthoDB" id="127785at2"/>
<dbReference type="GO" id="GO:0016887">
    <property type="term" value="F:ATP hydrolysis activity"/>
    <property type="evidence" value="ECO:0007669"/>
    <property type="project" value="InterPro"/>
</dbReference>
<dbReference type="Gene3D" id="1.25.40.10">
    <property type="entry name" value="Tetratricopeptide repeat domain"/>
    <property type="match status" value="2"/>
</dbReference>
<dbReference type="PANTHER" id="PTHR46082">
    <property type="entry name" value="ATP/GTP-BINDING PROTEIN-RELATED"/>
    <property type="match status" value="1"/>
</dbReference>
<dbReference type="SUPFAM" id="SSF52540">
    <property type="entry name" value="P-loop containing nucleoside triphosphate hydrolases"/>
    <property type="match status" value="1"/>
</dbReference>
<dbReference type="Proteomes" id="UP000239322">
    <property type="component" value="Unassembled WGS sequence"/>
</dbReference>
<gene>
    <name evidence="3" type="ORF">C6N75_03255</name>
</gene>
<dbReference type="Gene3D" id="3.40.50.300">
    <property type="entry name" value="P-loop containing nucleotide triphosphate hydrolases"/>
    <property type="match status" value="1"/>
</dbReference>
<evidence type="ECO:0000256" key="1">
    <source>
        <dbReference type="SAM" id="MobiDB-lite"/>
    </source>
</evidence>
<dbReference type="RefSeq" id="WP_105867306.1">
    <property type="nucleotide sequence ID" value="NZ_PVLV01000046.1"/>
</dbReference>
<reference evidence="3 4" key="1">
    <citation type="submission" date="2018-03" db="EMBL/GenBank/DDBJ databases">
        <title>Novel Streptomyces sp. from soil.</title>
        <authorList>
            <person name="Tan G.Y.A."/>
            <person name="Lee Z.Y."/>
        </authorList>
    </citation>
    <scope>NUCLEOTIDE SEQUENCE [LARGE SCALE GENOMIC DNA]</scope>
    <source>
        <strain evidence="3 4">ST5x</strain>
    </source>
</reference>
<name>A0A2S9Q1R7_9ACTN</name>
<comment type="caution">
    <text evidence="3">The sequence shown here is derived from an EMBL/GenBank/DDBJ whole genome shotgun (WGS) entry which is preliminary data.</text>
</comment>
<dbReference type="Pfam" id="PF13401">
    <property type="entry name" value="AAA_22"/>
    <property type="match status" value="1"/>
</dbReference>
<dbReference type="PRINTS" id="PR00364">
    <property type="entry name" value="DISEASERSIST"/>
</dbReference>
<dbReference type="Pfam" id="PF13424">
    <property type="entry name" value="TPR_12"/>
    <property type="match status" value="2"/>
</dbReference>
<proteinExistence type="predicted"/>
<dbReference type="InterPro" id="IPR049945">
    <property type="entry name" value="AAA_22"/>
</dbReference>